<accession>A0ABV7MXW1</accession>
<name>A0ABV7MXW1_9HYPH</name>
<comment type="caution">
    <text evidence="1">The sequence shown here is derived from an EMBL/GenBank/DDBJ whole genome shotgun (WGS) entry which is preliminary data.</text>
</comment>
<dbReference type="EMBL" id="JBHRVD010000001">
    <property type="protein sequence ID" value="MFC3326109.1"/>
    <property type="molecule type" value="Genomic_DNA"/>
</dbReference>
<keyword evidence="2" id="KW-1185">Reference proteome</keyword>
<dbReference type="Proteomes" id="UP001595648">
    <property type="component" value="Unassembled WGS sequence"/>
</dbReference>
<evidence type="ECO:0008006" key="3">
    <source>
        <dbReference type="Google" id="ProtNLM"/>
    </source>
</evidence>
<organism evidence="1 2">
    <name type="scientific">Mesorhizobium cantuariense</name>
    <dbReference type="NCBI Taxonomy" id="1300275"/>
    <lineage>
        <taxon>Bacteria</taxon>
        <taxon>Pseudomonadati</taxon>
        <taxon>Pseudomonadota</taxon>
        <taxon>Alphaproteobacteria</taxon>
        <taxon>Hyphomicrobiales</taxon>
        <taxon>Phyllobacteriaceae</taxon>
        <taxon>Mesorhizobium</taxon>
    </lineage>
</organism>
<gene>
    <name evidence="1" type="ORF">ACFOJ9_30775</name>
</gene>
<sequence>MPTAAYQTEVPTAICTDLDTIFVSMELSRSAWLITSLSPGNRKRISKRAVRSGDVAGLLVGFSQLRKRGQELDDAVRLSSSRRPVLTVLGPDASEGRCRIHVVGPTSIASLRRRRRATTD</sequence>
<evidence type="ECO:0000313" key="2">
    <source>
        <dbReference type="Proteomes" id="UP001595648"/>
    </source>
</evidence>
<reference evidence="2" key="1">
    <citation type="journal article" date="2019" name="Int. J. Syst. Evol. Microbiol.">
        <title>The Global Catalogue of Microorganisms (GCM) 10K type strain sequencing project: providing services to taxonomists for standard genome sequencing and annotation.</title>
        <authorList>
            <consortium name="The Broad Institute Genomics Platform"/>
            <consortium name="The Broad Institute Genome Sequencing Center for Infectious Disease"/>
            <person name="Wu L."/>
            <person name="Ma J."/>
        </authorList>
    </citation>
    <scope>NUCLEOTIDE SEQUENCE [LARGE SCALE GENOMIC DNA]</scope>
    <source>
        <strain evidence="2">ICMP 19515</strain>
    </source>
</reference>
<evidence type="ECO:0000313" key="1">
    <source>
        <dbReference type="EMBL" id="MFC3326109.1"/>
    </source>
</evidence>
<protein>
    <recommendedName>
        <fullName evidence="3">Transposase</fullName>
    </recommendedName>
</protein>
<proteinExistence type="predicted"/>
<dbReference type="RefSeq" id="WP_378984687.1">
    <property type="nucleotide sequence ID" value="NZ_JBHRVD010000001.1"/>
</dbReference>